<keyword evidence="5" id="KW-0413">Isomerase</keyword>
<dbReference type="InterPro" id="IPR042119">
    <property type="entry name" value="QueA_dom2"/>
</dbReference>
<evidence type="ECO:0000256" key="4">
    <source>
        <dbReference type="ARBA" id="ARBA00022785"/>
    </source>
</evidence>
<dbReference type="EC" id="2.4.99.17" evidence="5"/>
<dbReference type="GO" id="GO:0008616">
    <property type="term" value="P:tRNA queuosine(34) biosynthetic process"/>
    <property type="evidence" value="ECO:0007669"/>
    <property type="project" value="UniProtKB-KW"/>
</dbReference>
<dbReference type="InterPro" id="IPR036100">
    <property type="entry name" value="QueA_sf"/>
</dbReference>
<gene>
    <name evidence="5" type="primary">queA_1</name>
    <name evidence="5" type="ORF">ENSA5_36150</name>
</gene>
<dbReference type="SUPFAM" id="SSF111337">
    <property type="entry name" value="QueA-like"/>
    <property type="match status" value="1"/>
</dbReference>
<dbReference type="Proteomes" id="UP000237968">
    <property type="component" value="Unassembled WGS sequence"/>
</dbReference>
<proteinExistence type="predicted"/>
<reference evidence="5 6" key="1">
    <citation type="submission" date="2018-03" db="EMBL/GenBank/DDBJ databases">
        <title>Draft Genome Sequences of the Obligatory Marine Myxobacteria Enhygromyxa salina SWB005.</title>
        <authorList>
            <person name="Poehlein A."/>
            <person name="Moghaddam J.A."/>
            <person name="Harms H."/>
            <person name="Alanjari M."/>
            <person name="Koenig G.M."/>
            <person name="Daniel R."/>
            <person name="Schaeberle T.F."/>
        </authorList>
    </citation>
    <scope>NUCLEOTIDE SEQUENCE [LARGE SCALE GENOMIC DNA]</scope>
    <source>
        <strain evidence="5 6">SWB005</strain>
    </source>
</reference>
<dbReference type="InterPro" id="IPR042118">
    <property type="entry name" value="QueA_dom1"/>
</dbReference>
<dbReference type="Gene3D" id="2.40.10.240">
    <property type="entry name" value="QueA-like"/>
    <property type="match status" value="1"/>
</dbReference>
<evidence type="ECO:0000256" key="2">
    <source>
        <dbReference type="ARBA" id="ARBA00022679"/>
    </source>
</evidence>
<keyword evidence="3" id="KW-0949">S-adenosyl-L-methionine</keyword>
<evidence type="ECO:0000256" key="3">
    <source>
        <dbReference type="ARBA" id="ARBA00022691"/>
    </source>
</evidence>
<dbReference type="PANTHER" id="PTHR30307">
    <property type="entry name" value="S-ADENOSYLMETHIONINE:TRNA RIBOSYLTRANSFERASE-ISOMERASE"/>
    <property type="match status" value="1"/>
</dbReference>
<dbReference type="PANTHER" id="PTHR30307:SF0">
    <property type="entry name" value="S-ADENOSYLMETHIONINE:TRNA RIBOSYLTRANSFERASE-ISOMERASE"/>
    <property type="match status" value="1"/>
</dbReference>
<evidence type="ECO:0000256" key="1">
    <source>
        <dbReference type="ARBA" id="ARBA00022490"/>
    </source>
</evidence>
<dbReference type="InterPro" id="IPR003699">
    <property type="entry name" value="QueA"/>
</dbReference>
<dbReference type="Pfam" id="PF02547">
    <property type="entry name" value="Queuosine_synth"/>
    <property type="match status" value="1"/>
</dbReference>
<evidence type="ECO:0000313" key="6">
    <source>
        <dbReference type="Proteomes" id="UP000237968"/>
    </source>
</evidence>
<keyword evidence="6" id="KW-1185">Reference proteome</keyword>
<comment type="caution">
    <text evidence="5">The sequence shown here is derived from an EMBL/GenBank/DDBJ whole genome shotgun (WGS) entry which is preliminary data.</text>
</comment>
<organism evidence="5 6">
    <name type="scientific">Enhygromyxa salina</name>
    <dbReference type="NCBI Taxonomy" id="215803"/>
    <lineage>
        <taxon>Bacteria</taxon>
        <taxon>Pseudomonadati</taxon>
        <taxon>Myxococcota</taxon>
        <taxon>Polyangia</taxon>
        <taxon>Nannocystales</taxon>
        <taxon>Nannocystaceae</taxon>
        <taxon>Enhygromyxa</taxon>
    </lineage>
</organism>
<evidence type="ECO:0000313" key="5">
    <source>
        <dbReference type="EMBL" id="PRP96539.1"/>
    </source>
</evidence>
<keyword evidence="4" id="KW-0671">Queuosine biosynthesis</keyword>
<keyword evidence="2 5" id="KW-0808">Transferase</keyword>
<name>A0A2S9XUI6_9BACT</name>
<dbReference type="EMBL" id="PVNK01000165">
    <property type="protein sequence ID" value="PRP96539.1"/>
    <property type="molecule type" value="Genomic_DNA"/>
</dbReference>
<dbReference type="Gene3D" id="3.40.1780.10">
    <property type="entry name" value="QueA-like"/>
    <property type="match status" value="1"/>
</dbReference>
<dbReference type="AlphaFoldDB" id="A0A2S9XUI6"/>
<accession>A0A2S9XUI6</accession>
<dbReference type="OrthoDB" id="9783887at2"/>
<dbReference type="RefSeq" id="WP_106392956.1">
    <property type="nucleotide sequence ID" value="NZ_PVNK01000165.1"/>
</dbReference>
<protein>
    <submittedName>
        <fullName evidence="5">S-adenosylmethionine:tRNA ribosyltransferase-isomerase</fullName>
        <ecNumber evidence="5">2.4.99.17</ecNumber>
    </submittedName>
</protein>
<dbReference type="GO" id="GO:0051075">
    <property type="term" value="F:S-adenosylmethionine:tRNA ribosyltransferase-isomerase activity"/>
    <property type="evidence" value="ECO:0007669"/>
    <property type="project" value="UniProtKB-EC"/>
</dbReference>
<keyword evidence="1" id="KW-0963">Cytoplasm</keyword>
<keyword evidence="5" id="KW-0328">Glycosyltransferase</keyword>
<sequence length="354" mass="37379">MSPATHPPSLREGVRLLLVDEAADEIRDAAFAELVDELRPGDLLVVNDAATLPASIAGRVRGQTVELRLLGPRLDDESGGDRQWRAVLFGSGDWRDDTDDRPAPPVLELGATIELRGGLSAALVGRHPDAERLVDLCFDRGGPELHAALYAAGRPIQYSHLDQPLELWSVQTVFAGRPWAAEMPSAGRPLTAALLGALRARGVELARLTHAAGLSATGDPGLDALLPLPERYEIPAETVAAIERARARGGRVIAAGTTVVRALEGAVAGAVAGEGLVAGGGETALIITAQTELRVVDGLLTGMHASHESHYRLLRAFAPDELLERAWDAALGAGYRSHEFGDLALLLPTARRAA</sequence>